<name>A0AAW8DFP2_9MICC</name>
<keyword evidence="4" id="KW-1185">Reference proteome</keyword>
<dbReference type="Proteomes" id="UP001242995">
    <property type="component" value="Unassembled WGS sequence"/>
</dbReference>
<dbReference type="AlphaFoldDB" id="A0AAW8DFP2"/>
<protein>
    <recommendedName>
        <fullName evidence="1">HNH nuclease domain-containing protein</fullName>
    </recommendedName>
</protein>
<dbReference type="EMBL" id="JAUSTF010000004">
    <property type="protein sequence ID" value="MDQ0180849.1"/>
    <property type="molecule type" value="Genomic_DNA"/>
</dbReference>
<evidence type="ECO:0000313" key="3">
    <source>
        <dbReference type="EMBL" id="MDQ0180849.1"/>
    </source>
</evidence>
<evidence type="ECO:0000313" key="2">
    <source>
        <dbReference type="EMBL" id="MDP9904722.1"/>
    </source>
</evidence>
<dbReference type="InterPro" id="IPR044930">
    <property type="entry name" value="Homing_endonuclease_His-Me"/>
</dbReference>
<feature type="domain" description="HNH nuclease" evidence="1">
    <location>
        <begin position="45"/>
        <end position="87"/>
    </location>
</feature>
<evidence type="ECO:0000313" key="4">
    <source>
        <dbReference type="Proteomes" id="UP001230951"/>
    </source>
</evidence>
<comment type="caution">
    <text evidence="2">The sequence shown here is derived from an EMBL/GenBank/DDBJ whole genome shotgun (WGS) entry which is preliminary data.</text>
</comment>
<sequence>MTLSLSLYERLLINSVHDPVTGCFVWSRTLNYGYGQISVDGETRRVHRVAYGMFAPIPDGLVLDHLCRNRACFNPNHLEPVTPAENNLRGEGCMAGYARRSHCPLGHAYEGENIWMKNGARRCRECKRIENRRYRERKKAEAQSKVA</sequence>
<accession>A0AAW8DFP2</accession>
<dbReference type="RefSeq" id="WP_306960594.1">
    <property type="nucleotide sequence ID" value="NZ_JAUSRG010000003.1"/>
</dbReference>
<dbReference type="Pfam" id="PF13392">
    <property type="entry name" value="HNH_3"/>
    <property type="match status" value="1"/>
</dbReference>
<evidence type="ECO:0000259" key="1">
    <source>
        <dbReference type="Pfam" id="PF13392"/>
    </source>
</evidence>
<organism evidence="2 5">
    <name type="scientific">Arthrobacter bambusae</name>
    <dbReference type="NCBI Taxonomy" id="1338426"/>
    <lineage>
        <taxon>Bacteria</taxon>
        <taxon>Bacillati</taxon>
        <taxon>Actinomycetota</taxon>
        <taxon>Actinomycetes</taxon>
        <taxon>Micrococcales</taxon>
        <taxon>Micrococcaceae</taxon>
        <taxon>Arthrobacter</taxon>
    </lineage>
</organism>
<dbReference type="InterPro" id="IPR044925">
    <property type="entry name" value="His-Me_finger_sf"/>
</dbReference>
<dbReference type="InterPro" id="IPR003615">
    <property type="entry name" value="HNH_nuc"/>
</dbReference>
<dbReference type="Proteomes" id="UP001230951">
    <property type="component" value="Unassembled WGS sequence"/>
</dbReference>
<proteinExistence type="predicted"/>
<evidence type="ECO:0000313" key="5">
    <source>
        <dbReference type="Proteomes" id="UP001242995"/>
    </source>
</evidence>
<dbReference type="SUPFAM" id="SSF54060">
    <property type="entry name" value="His-Me finger endonucleases"/>
    <property type="match status" value="1"/>
</dbReference>
<reference evidence="2 4" key="1">
    <citation type="submission" date="2023-07" db="EMBL/GenBank/DDBJ databases">
        <title>Sorghum-associated microbial communities from plants grown in Nebraska, USA.</title>
        <authorList>
            <person name="Schachtman D."/>
        </authorList>
    </citation>
    <scope>NUCLEOTIDE SEQUENCE</scope>
    <source>
        <strain evidence="2">DS1006</strain>
        <strain evidence="3 4">DS1016</strain>
    </source>
</reference>
<dbReference type="EMBL" id="JAUSRG010000003">
    <property type="protein sequence ID" value="MDP9904722.1"/>
    <property type="molecule type" value="Genomic_DNA"/>
</dbReference>
<dbReference type="Gene3D" id="3.90.75.10">
    <property type="entry name" value="Homing Intron 3 (I-ppo) Encoded Endonuclease, Chain A"/>
    <property type="match status" value="1"/>
</dbReference>
<dbReference type="GO" id="GO:0004519">
    <property type="term" value="F:endonuclease activity"/>
    <property type="evidence" value="ECO:0007669"/>
    <property type="project" value="InterPro"/>
</dbReference>
<gene>
    <name evidence="2" type="ORF">J2S90_001677</name>
    <name evidence="3" type="ORF">J2S93_002276</name>
</gene>